<organism evidence="2 3">
    <name type="scientific">Halorhabdus utahensis (strain DSM 12940 / JCM 11049 / AX-2)</name>
    <dbReference type="NCBI Taxonomy" id="519442"/>
    <lineage>
        <taxon>Archaea</taxon>
        <taxon>Methanobacteriati</taxon>
        <taxon>Methanobacteriota</taxon>
        <taxon>Stenosarchaea group</taxon>
        <taxon>Halobacteria</taxon>
        <taxon>Halobacteriales</taxon>
        <taxon>Haloarculaceae</taxon>
        <taxon>Halorhabdus</taxon>
    </lineage>
</organism>
<keyword evidence="3" id="KW-1185">Reference proteome</keyword>
<dbReference type="Gene3D" id="1.10.150.240">
    <property type="entry name" value="Putative phosphatase, domain 2"/>
    <property type="match status" value="1"/>
</dbReference>
<comment type="similarity">
    <text evidence="1">Belongs to the HAD-like hydrolase superfamily.</text>
</comment>
<dbReference type="NCBIfam" id="TIGR01509">
    <property type="entry name" value="HAD-SF-IA-v3"/>
    <property type="match status" value="1"/>
</dbReference>
<dbReference type="InterPro" id="IPR036412">
    <property type="entry name" value="HAD-like_sf"/>
</dbReference>
<evidence type="ECO:0000313" key="3">
    <source>
        <dbReference type="Proteomes" id="UP000002071"/>
    </source>
</evidence>
<name>C7NQT2_HALUD</name>
<accession>C7NQT2</accession>
<dbReference type="STRING" id="519442.Huta_1663"/>
<dbReference type="Proteomes" id="UP000002071">
    <property type="component" value="Chromosome"/>
</dbReference>
<dbReference type="AlphaFoldDB" id="C7NQT2"/>
<dbReference type="RefSeq" id="WP_015789409.1">
    <property type="nucleotide sequence ID" value="NC_013158.1"/>
</dbReference>
<dbReference type="PANTHER" id="PTHR43481:SF4">
    <property type="entry name" value="GLYCEROL-1-PHOSPHATE PHOSPHOHYDROLASE 1-RELATED"/>
    <property type="match status" value="1"/>
</dbReference>
<dbReference type="OrthoDB" id="372285at2157"/>
<dbReference type="InterPro" id="IPR023214">
    <property type="entry name" value="HAD_sf"/>
</dbReference>
<evidence type="ECO:0000313" key="2">
    <source>
        <dbReference type="EMBL" id="ACV11836.1"/>
    </source>
</evidence>
<dbReference type="GeneID" id="8383943"/>
<dbReference type="KEGG" id="hut:Huta_1663"/>
<dbReference type="InterPro" id="IPR023198">
    <property type="entry name" value="PGP-like_dom2"/>
</dbReference>
<dbReference type="GO" id="GO:0050308">
    <property type="term" value="F:sugar-phosphatase activity"/>
    <property type="evidence" value="ECO:0007669"/>
    <property type="project" value="TreeGrafter"/>
</dbReference>
<dbReference type="InterPro" id="IPR051806">
    <property type="entry name" value="HAD-like_SPP"/>
</dbReference>
<reference evidence="2 3" key="1">
    <citation type="journal article" date="2009" name="Stand. Genomic Sci.">
        <title>Complete genome sequence of Halorhabdus utahensis type strain (AX-2).</title>
        <authorList>
            <person name="Anderson I."/>
            <person name="Tindall B.J."/>
            <person name="Pomrenke H."/>
            <person name="Goker M."/>
            <person name="Lapidus A."/>
            <person name="Nolan M."/>
            <person name="Copeland A."/>
            <person name="Glavina Del Rio T."/>
            <person name="Chen F."/>
            <person name="Tice H."/>
            <person name="Cheng J.F."/>
            <person name="Lucas S."/>
            <person name="Chertkov O."/>
            <person name="Bruce D."/>
            <person name="Brettin T."/>
            <person name="Detter J.C."/>
            <person name="Han C."/>
            <person name="Goodwin L."/>
            <person name="Land M."/>
            <person name="Hauser L."/>
            <person name="Chang Y.J."/>
            <person name="Jeffries C.D."/>
            <person name="Pitluck S."/>
            <person name="Pati A."/>
            <person name="Mavromatis K."/>
            <person name="Ivanova N."/>
            <person name="Ovchinnikova G."/>
            <person name="Chen A."/>
            <person name="Palaniappan K."/>
            <person name="Chain P."/>
            <person name="Rohde M."/>
            <person name="Bristow J."/>
            <person name="Eisen J.A."/>
            <person name="Markowitz V."/>
            <person name="Hugenholtz P."/>
            <person name="Kyrpides N.C."/>
            <person name="Klenk H.P."/>
        </authorList>
    </citation>
    <scope>NUCLEOTIDE SEQUENCE [LARGE SCALE GENOMIC DNA]</scope>
    <source>
        <strain evidence="3">DSM 12940 / JCM 11049 / AX-2</strain>
    </source>
</reference>
<dbReference type="Gene3D" id="3.40.50.1000">
    <property type="entry name" value="HAD superfamily/HAD-like"/>
    <property type="match status" value="1"/>
</dbReference>
<dbReference type="SFLD" id="SFLDS00003">
    <property type="entry name" value="Haloacid_Dehalogenase"/>
    <property type="match status" value="1"/>
</dbReference>
<proteinExistence type="inferred from homology"/>
<sequence>MTAVLCDMDGVIVSSEAHWKRHESEDIYPATVPDQEVPPEETTGMYYREIYDYLDDNYGAAISREEFLELFEEAGRQIYGEEAEIVAGVPELLRDVRAEGNSVSLVTSSPHHWIDVVLDRFDLEDDFDAIVSAADVERGKPAADVYERAAELAGEDPTDCIAIEDSTNGASAAKAAGAFTIGFTGVHNDIDRSIPDVVAEDVAELRERLLERL</sequence>
<dbReference type="SFLD" id="SFLDG01129">
    <property type="entry name" value="C1.5:_HAD__Beta-PGM__Phosphata"/>
    <property type="match status" value="1"/>
</dbReference>
<dbReference type="PANTHER" id="PTHR43481">
    <property type="entry name" value="FRUCTOSE-1-PHOSPHATE PHOSPHATASE"/>
    <property type="match status" value="1"/>
</dbReference>
<dbReference type="InterPro" id="IPR006439">
    <property type="entry name" value="HAD-SF_hydro_IA"/>
</dbReference>
<dbReference type="HOGENOM" id="CLU_045011_13_1_2"/>
<dbReference type="SUPFAM" id="SSF56784">
    <property type="entry name" value="HAD-like"/>
    <property type="match status" value="1"/>
</dbReference>
<protein>
    <submittedName>
        <fullName evidence="2">HAD-superfamily hydrolase, subfamily IA, variant 3</fullName>
    </submittedName>
</protein>
<dbReference type="PRINTS" id="PR00413">
    <property type="entry name" value="HADHALOGNASE"/>
</dbReference>
<dbReference type="eggNOG" id="arCOG02293">
    <property type="taxonomic scope" value="Archaea"/>
</dbReference>
<dbReference type="Pfam" id="PF00702">
    <property type="entry name" value="Hydrolase"/>
    <property type="match status" value="1"/>
</dbReference>
<dbReference type="EMBL" id="CP001687">
    <property type="protein sequence ID" value="ACV11836.1"/>
    <property type="molecule type" value="Genomic_DNA"/>
</dbReference>
<evidence type="ECO:0000256" key="1">
    <source>
        <dbReference type="ARBA" id="ARBA00007958"/>
    </source>
</evidence>
<keyword evidence="2" id="KW-0378">Hydrolase</keyword>
<gene>
    <name evidence="2" type="ordered locus">Huta_1663</name>
</gene>